<dbReference type="Proteomes" id="UP001308776">
    <property type="component" value="Unassembled WGS sequence"/>
</dbReference>
<name>A0ABU6FTU4_9PROT</name>
<dbReference type="RefSeq" id="WP_196762793.1">
    <property type="nucleotide sequence ID" value="NZ_JAQGFM010000123.1"/>
</dbReference>
<gene>
    <name evidence="1" type="ORF">OW717_15670</name>
</gene>
<accession>A0ABU6FTU4</accession>
<reference evidence="1 2" key="1">
    <citation type="submission" date="2022-11" db="EMBL/GenBank/DDBJ databases">
        <title>Comparative genomics analysis of Acidithiobacillus ferriphilus.</title>
        <authorList>
            <person name="Ma L."/>
        </authorList>
    </citation>
    <scope>NUCLEOTIDE SEQUENCE [LARGE SCALE GENOMIC DNA]</scope>
    <source>
        <strain evidence="1 2">DY15</strain>
    </source>
</reference>
<evidence type="ECO:0000313" key="1">
    <source>
        <dbReference type="EMBL" id="MEB8515474.1"/>
    </source>
</evidence>
<dbReference type="Gene3D" id="3.40.50.300">
    <property type="entry name" value="P-loop containing nucleotide triphosphate hydrolases"/>
    <property type="match status" value="1"/>
</dbReference>
<sequence length="394" mass="44180">MQKAMPNGVPSKPSPALQDHTLGLRFTADHFPVSASFAIFLEQMAFGESTLDVNMDWGDQVTEKMNGRPADLGAFAAKVKSAANRAFNTPIGRSIALRAYNMFGDLLTGNTQVIGGIQTTRRYVVVVSAPRHGGSYLTKELYRATGVDHKMVPNFLAHDGYPDGGPFWYNMSDGLSVPATRTTIQQTAEWLIMSDWFFRDMQPVDGYKTFVKKGTKMVYHANFFQETFGPLTEWVVIVRHPVAGCVSLYEKAGGLPEDGLFPTRARSVIERWVMESWMRDGFTPKQVGAMPYFTAYLHYWMRYHQTMAVGGMVRGNRRMTVLGYHPDQAESFIKGQLNRYGVASNPNPEKFYCSGKAGKLHPDWMAEAVPVVADMRRLWSSFGVELPRVVDEVL</sequence>
<proteinExistence type="predicted"/>
<comment type="caution">
    <text evidence="1">The sequence shown here is derived from an EMBL/GenBank/DDBJ whole genome shotgun (WGS) entry which is preliminary data.</text>
</comment>
<evidence type="ECO:0000313" key="2">
    <source>
        <dbReference type="Proteomes" id="UP001308776"/>
    </source>
</evidence>
<dbReference type="EMBL" id="JAQGFR010000298">
    <property type="protein sequence ID" value="MEB8515474.1"/>
    <property type="molecule type" value="Genomic_DNA"/>
</dbReference>
<keyword evidence="2" id="KW-1185">Reference proteome</keyword>
<dbReference type="SUPFAM" id="SSF52540">
    <property type="entry name" value="P-loop containing nucleoside triphosphate hydrolases"/>
    <property type="match status" value="1"/>
</dbReference>
<protein>
    <recommendedName>
        <fullName evidence="3">Sulfotransferase</fullName>
    </recommendedName>
</protein>
<dbReference type="InterPro" id="IPR027417">
    <property type="entry name" value="P-loop_NTPase"/>
</dbReference>
<evidence type="ECO:0008006" key="3">
    <source>
        <dbReference type="Google" id="ProtNLM"/>
    </source>
</evidence>
<organism evidence="1 2">
    <name type="scientific">Acidithiobacillus ferriphilus</name>
    <dbReference type="NCBI Taxonomy" id="1689834"/>
    <lineage>
        <taxon>Bacteria</taxon>
        <taxon>Pseudomonadati</taxon>
        <taxon>Pseudomonadota</taxon>
        <taxon>Acidithiobacillia</taxon>
        <taxon>Acidithiobacillales</taxon>
        <taxon>Acidithiobacillaceae</taxon>
        <taxon>Acidithiobacillus</taxon>
    </lineage>
</organism>